<feature type="compositionally biased region" description="Basic and acidic residues" evidence="1">
    <location>
        <begin position="55"/>
        <end position="67"/>
    </location>
</feature>
<keyword evidence="3" id="KW-1185">Reference proteome</keyword>
<dbReference type="EMBL" id="BSRZ01000002">
    <property type="protein sequence ID" value="GLW63148.1"/>
    <property type="molecule type" value="Genomic_DNA"/>
</dbReference>
<accession>A0A9W6PUA2</accession>
<comment type="caution">
    <text evidence="2">The sequence shown here is derived from an EMBL/GenBank/DDBJ whole genome shotgun (WGS) entry which is preliminary data.</text>
</comment>
<proteinExistence type="predicted"/>
<feature type="region of interest" description="Disordered" evidence="1">
    <location>
        <begin position="16"/>
        <end position="87"/>
    </location>
</feature>
<sequence>MLCGDGLPVSRRAAVAGVRGRGADRHAPESQKHLRPLHSSPQSIAPHLTRRHKGARDGAIRVARDRLGTGVGPSAGGRPPRAAPVRPHFAPPLLTCAFVDACGRRDVCE</sequence>
<dbReference type="AlphaFoldDB" id="A0A9W6PUA2"/>
<evidence type="ECO:0000313" key="2">
    <source>
        <dbReference type="EMBL" id="GLW63148.1"/>
    </source>
</evidence>
<evidence type="ECO:0000313" key="3">
    <source>
        <dbReference type="Proteomes" id="UP001165124"/>
    </source>
</evidence>
<name>A0A9W6PUA2_9ACTN</name>
<organism evidence="2 3">
    <name type="scientific">Actinomadura rubrobrunea</name>
    <dbReference type="NCBI Taxonomy" id="115335"/>
    <lineage>
        <taxon>Bacteria</taxon>
        <taxon>Bacillati</taxon>
        <taxon>Actinomycetota</taxon>
        <taxon>Actinomycetes</taxon>
        <taxon>Streptosporangiales</taxon>
        <taxon>Thermomonosporaceae</taxon>
        <taxon>Actinomadura</taxon>
    </lineage>
</organism>
<evidence type="ECO:0000256" key="1">
    <source>
        <dbReference type="SAM" id="MobiDB-lite"/>
    </source>
</evidence>
<dbReference type="Proteomes" id="UP001165124">
    <property type="component" value="Unassembled WGS sequence"/>
</dbReference>
<gene>
    <name evidence="2" type="ORF">Arub01_13920</name>
</gene>
<reference evidence="2" key="1">
    <citation type="submission" date="2023-02" db="EMBL/GenBank/DDBJ databases">
        <title>Actinomadura rubrobrunea NBRC 14622.</title>
        <authorList>
            <person name="Ichikawa N."/>
            <person name="Sato H."/>
            <person name="Tonouchi N."/>
        </authorList>
    </citation>
    <scope>NUCLEOTIDE SEQUENCE</scope>
    <source>
        <strain evidence="2">NBRC 14622</strain>
    </source>
</reference>
<feature type="compositionally biased region" description="Low complexity" evidence="1">
    <location>
        <begin position="76"/>
        <end position="87"/>
    </location>
</feature>
<protein>
    <submittedName>
        <fullName evidence="2">Uncharacterized protein</fullName>
    </submittedName>
</protein>
<feature type="compositionally biased region" description="Basic and acidic residues" evidence="1">
    <location>
        <begin position="21"/>
        <end position="32"/>
    </location>
</feature>